<evidence type="ECO:0000313" key="2">
    <source>
        <dbReference type="Proteomes" id="UP000475582"/>
    </source>
</evidence>
<name>A0A6L6PGG7_9BURK</name>
<dbReference type="OrthoDB" id="8707431at2"/>
<evidence type="ECO:0000313" key="1">
    <source>
        <dbReference type="EMBL" id="MTV37677.1"/>
    </source>
</evidence>
<sequence length="200" mass="22043">MPYVAAGNFTEPTGVLGNGQCVALVSALTGAPSSSIWREGESMADLLERNATLVPGTAIATFFKGRYPNWNHGNHAALATPLSWAAKMNCPQVAPEGWGEGQKQLESVRVLSYPVQTVLAADREYYAAPPWTEAERRGYIYQTWPINRDRAAFKYEVDCVYAGTDRYLSLEIANAKQCVARWRARPDHGVAPNSLRFSCN</sequence>
<dbReference type="InterPro" id="IPR047746">
    <property type="entry name" value="Dae2/Tae2-like"/>
</dbReference>
<reference evidence="1 2" key="1">
    <citation type="submission" date="2019-11" db="EMBL/GenBank/DDBJ databases">
        <title>Type strains purchased from KCTC, JCM and DSMZ.</title>
        <authorList>
            <person name="Lu H."/>
        </authorList>
    </citation>
    <scope>NUCLEOTIDE SEQUENCE [LARGE SCALE GENOMIC DNA]</scope>
    <source>
        <strain evidence="1 2">KCTC 22382</strain>
    </source>
</reference>
<keyword evidence="2" id="KW-1185">Reference proteome</keyword>
<dbReference type="AlphaFoldDB" id="A0A6L6PGG7"/>
<dbReference type="NCBIfam" id="NF033857">
    <property type="entry name" value="BPSL0067_fam"/>
    <property type="match status" value="1"/>
</dbReference>
<dbReference type="RefSeq" id="WP_155463140.1">
    <property type="nucleotide sequence ID" value="NZ_WNKY01000006.1"/>
</dbReference>
<gene>
    <name evidence="1" type="ORF">GM676_08775</name>
</gene>
<comment type="caution">
    <text evidence="1">The sequence shown here is derived from an EMBL/GenBank/DDBJ whole genome shotgun (WGS) entry which is preliminary data.</text>
</comment>
<organism evidence="1 2">
    <name type="scientific">Duganella radicis</name>
    <dbReference type="NCBI Taxonomy" id="551988"/>
    <lineage>
        <taxon>Bacteria</taxon>
        <taxon>Pseudomonadati</taxon>
        <taxon>Pseudomonadota</taxon>
        <taxon>Betaproteobacteria</taxon>
        <taxon>Burkholderiales</taxon>
        <taxon>Oxalobacteraceae</taxon>
        <taxon>Telluria group</taxon>
        <taxon>Duganella</taxon>
    </lineage>
</organism>
<proteinExistence type="predicted"/>
<dbReference type="EMBL" id="WNKY01000006">
    <property type="protein sequence ID" value="MTV37677.1"/>
    <property type="molecule type" value="Genomic_DNA"/>
</dbReference>
<protein>
    <submittedName>
        <fullName evidence="1">BPSL0067 family protein</fullName>
    </submittedName>
</protein>
<dbReference type="Proteomes" id="UP000475582">
    <property type="component" value="Unassembled WGS sequence"/>
</dbReference>
<accession>A0A6L6PGG7</accession>